<dbReference type="Pfam" id="PF16344">
    <property type="entry name" value="FecR_C"/>
    <property type="match status" value="1"/>
</dbReference>
<accession>A0A1T5DDW9</accession>
<dbReference type="EMBL" id="FUZF01000007">
    <property type="protein sequence ID" value="SKB69938.1"/>
    <property type="molecule type" value="Genomic_DNA"/>
</dbReference>
<dbReference type="Proteomes" id="UP000190150">
    <property type="component" value="Unassembled WGS sequence"/>
</dbReference>
<dbReference type="Gene3D" id="3.55.50.30">
    <property type="match status" value="1"/>
</dbReference>
<feature type="transmembrane region" description="Helical" evidence="1">
    <location>
        <begin position="70"/>
        <end position="90"/>
    </location>
</feature>
<dbReference type="InterPro" id="IPR032508">
    <property type="entry name" value="FecR_C"/>
</dbReference>
<proteinExistence type="predicted"/>
<feature type="domain" description="Protein FecR C-terminal" evidence="3">
    <location>
        <begin position="296"/>
        <end position="364"/>
    </location>
</feature>
<keyword evidence="1" id="KW-1133">Transmembrane helix</keyword>
<sequence length="369" mass="41956">MNQEIEQLLNKWQQGTLSEEERLVLVNWYLANTKYQKLTNILPSQISQDLDELAHYSPEKTLLKNQLKKIWIISAAAAILIYAAFSIYQFSFKSSTSLNDKELIVVGGNNAHLQLSDGSKLDLNTLIKDSLISYNHVNIEKIDDGTVVYTANNIANAPAETYDWIQTPRGGEFKIILVDGTKVWLNSNSKLKFFTSESGTNRNVWLDGEAYFEVAHNDKKPFFVFSDQQKIKVLGTKFNVRSSVGKTETTLITGKVSVNNDQTILKPGQQLVTANNKNQKITTVDTEPYIAWKNGYFLFNYEPLQSVAEKLGEWYNVDFEYNKEVGQLKVWATISKYREIGEVLGLIEQSGIAKFSIKGRRIRIESIKE</sequence>
<gene>
    <name evidence="4" type="ORF">SAMN05660841_01906</name>
</gene>
<keyword evidence="1" id="KW-0472">Membrane</keyword>
<keyword evidence="1" id="KW-0812">Transmembrane</keyword>
<evidence type="ECO:0000313" key="5">
    <source>
        <dbReference type="Proteomes" id="UP000190150"/>
    </source>
</evidence>
<reference evidence="5" key="1">
    <citation type="submission" date="2017-02" db="EMBL/GenBank/DDBJ databases">
        <authorList>
            <person name="Varghese N."/>
            <person name="Submissions S."/>
        </authorList>
    </citation>
    <scope>NUCLEOTIDE SEQUENCE [LARGE SCALE GENOMIC DNA]</scope>
    <source>
        <strain evidence="5">DSM 24091</strain>
    </source>
</reference>
<dbReference type="InterPro" id="IPR012373">
    <property type="entry name" value="Ferrdict_sens_TM"/>
</dbReference>
<evidence type="ECO:0000256" key="1">
    <source>
        <dbReference type="SAM" id="Phobius"/>
    </source>
</evidence>
<dbReference type="STRING" id="1513896.SAMN05660841_01906"/>
<dbReference type="PIRSF" id="PIRSF018266">
    <property type="entry name" value="FecR"/>
    <property type="match status" value="1"/>
</dbReference>
<evidence type="ECO:0000259" key="3">
    <source>
        <dbReference type="Pfam" id="PF16344"/>
    </source>
</evidence>
<dbReference type="PANTHER" id="PTHR30273:SF2">
    <property type="entry name" value="PROTEIN FECR"/>
    <property type="match status" value="1"/>
</dbReference>
<name>A0A1T5DDW9_9SPHI</name>
<organism evidence="4 5">
    <name type="scientific">Sphingobacterium nematocida</name>
    <dbReference type="NCBI Taxonomy" id="1513896"/>
    <lineage>
        <taxon>Bacteria</taxon>
        <taxon>Pseudomonadati</taxon>
        <taxon>Bacteroidota</taxon>
        <taxon>Sphingobacteriia</taxon>
        <taxon>Sphingobacteriales</taxon>
        <taxon>Sphingobacteriaceae</taxon>
        <taxon>Sphingobacterium</taxon>
    </lineage>
</organism>
<evidence type="ECO:0000313" key="4">
    <source>
        <dbReference type="EMBL" id="SKB69938.1"/>
    </source>
</evidence>
<dbReference type="Pfam" id="PF04773">
    <property type="entry name" value="FecR"/>
    <property type="match status" value="1"/>
</dbReference>
<dbReference type="InterPro" id="IPR006860">
    <property type="entry name" value="FecR"/>
</dbReference>
<dbReference type="RefSeq" id="WP_176141031.1">
    <property type="nucleotide sequence ID" value="NZ_FUZF01000007.1"/>
</dbReference>
<dbReference type="GO" id="GO:0016989">
    <property type="term" value="F:sigma factor antagonist activity"/>
    <property type="evidence" value="ECO:0007669"/>
    <property type="project" value="TreeGrafter"/>
</dbReference>
<dbReference type="AlphaFoldDB" id="A0A1T5DDW9"/>
<protein>
    <submittedName>
        <fullName evidence="4">FecR family protein</fullName>
    </submittedName>
</protein>
<dbReference type="PANTHER" id="PTHR30273">
    <property type="entry name" value="PERIPLASMIC SIGNAL SENSOR AND SIGMA FACTOR ACTIVATOR FECR-RELATED"/>
    <property type="match status" value="1"/>
</dbReference>
<feature type="domain" description="FecR protein" evidence="2">
    <location>
        <begin position="165"/>
        <end position="256"/>
    </location>
</feature>
<evidence type="ECO:0000259" key="2">
    <source>
        <dbReference type="Pfam" id="PF04773"/>
    </source>
</evidence>
<dbReference type="Gene3D" id="2.60.120.1440">
    <property type="match status" value="1"/>
</dbReference>
<keyword evidence="5" id="KW-1185">Reference proteome</keyword>